<dbReference type="Pfam" id="PF19503">
    <property type="entry name" value="DUF6037"/>
    <property type="match status" value="1"/>
</dbReference>
<accession>A0A6N7V2V8</accession>
<dbReference type="InterPro" id="IPR046100">
    <property type="entry name" value="DUF6037"/>
</dbReference>
<proteinExistence type="predicted"/>
<evidence type="ECO:0000313" key="2">
    <source>
        <dbReference type="Proteomes" id="UP000434409"/>
    </source>
</evidence>
<organism evidence="1 2">
    <name type="scientific">Suipraeoptans intestinalis</name>
    <dbReference type="NCBI Taxonomy" id="2606628"/>
    <lineage>
        <taxon>Bacteria</taxon>
        <taxon>Bacillati</taxon>
        <taxon>Bacillota</taxon>
        <taxon>Clostridia</taxon>
        <taxon>Lachnospirales</taxon>
        <taxon>Lachnospiraceae</taxon>
        <taxon>Suipraeoptans</taxon>
    </lineage>
</organism>
<dbReference type="Proteomes" id="UP000434409">
    <property type="component" value="Unassembled WGS sequence"/>
</dbReference>
<name>A0A6N7V2V8_9FIRM</name>
<dbReference type="AlphaFoldDB" id="A0A6N7V2V8"/>
<protein>
    <submittedName>
        <fullName evidence="1">Uncharacterized protein</fullName>
    </submittedName>
</protein>
<dbReference type="EMBL" id="VULY01000038">
    <property type="protein sequence ID" value="MSR94895.1"/>
    <property type="molecule type" value="Genomic_DNA"/>
</dbReference>
<gene>
    <name evidence="1" type="ORF">FYJ34_12090</name>
</gene>
<sequence>MAEIRFKNLPKLLSSMEEKEWIIDSFLFNYKNEDYVIILKLYSDTERKPSEYAKVKLEFIRANNINESIQAYADFYEVYFNSLDEFANFFNINRGSANRNLFVDFSEIFSKFIPDKKYEEKQGLIKQLQGSRCEGNNPNAIYCYDVRRNGEVDGRKNTRSKANSNKAYTLRRSLYEKYKEDKNLSFFFSDKLEDERTDEEIIKQVAARH</sequence>
<reference evidence="1 2" key="1">
    <citation type="submission" date="2019-08" db="EMBL/GenBank/DDBJ databases">
        <title>In-depth cultivation of the pig gut microbiome towards novel bacterial diversity and tailored functional studies.</title>
        <authorList>
            <person name="Wylensek D."/>
            <person name="Hitch T.C.A."/>
            <person name="Clavel T."/>
        </authorList>
    </citation>
    <scope>NUCLEOTIDE SEQUENCE [LARGE SCALE GENOMIC DNA]</scope>
    <source>
        <strain evidence="1 2">68-1-5</strain>
    </source>
</reference>
<dbReference type="RefSeq" id="WP_154478960.1">
    <property type="nucleotide sequence ID" value="NZ_VULY01000038.1"/>
</dbReference>
<evidence type="ECO:0000313" key="1">
    <source>
        <dbReference type="EMBL" id="MSR94895.1"/>
    </source>
</evidence>
<keyword evidence="2" id="KW-1185">Reference proteome</keyword>
<comment type="caution">
    <text evidence="1">The sequence shown here is derived from an EMBL/GenBank/DDBJ whole genome shotgun (WGS) entry which is preliminary data.</text>
</comment>